<proteinExistence type="predicted"/>
<dbReference type="CDD" id="cd01948">
    <property type="entry name" value="EAL"/>
    <property type="match status" value="1"/>
</dbReference>
<feature type="domain" description="GGDEF" evidence="3">
    <location>
        <begin position="326"/>
        <end position="459"/>
    </location>
</feature>
<dbReference type="SUPFAM" id="SSF55785">
    <property type="entry name" value="PYP-like sensor domain (PAS domain)"/>
    <property type="match status" value="1"/>
</dbReference>
<evidence type="ECO:0000259" key="3">
    <source>
        <dbReference type="PROSITE" id="PS50887"/>
    </source>
</evidence>
<dbReference type="InterPro" id="IPR000014">
    <property type="entry name" value="PAS"/>
</dbReference>
<dbReference type="InterPro" id="IPR029787">
    <property type="entry name" value="Nucleotide_cyclase"/>
</dbReference>
<dbReference type="SMART" id="SM00052">
    <property type="entry name" value="EAL"/>
    <property type="match status" value="1"/>
</dbReference>
<dbReference type="Pfam" id="PF08448">
    <property type="entry name" value="PAS_4"/>
    <property type="match status" value="1"/>
</dbReference>
<dbReference type="InterPro" id="IPR001633">
    <property type="entry name" value="EAL_dom"/>
</dbReference>
<dbReference type="InterPro" id="IPR029016">
    <property type="entry name" value="GAF-like_dom_sf"/>
</dbReference>
<dbReference type="Pfam" id="PF01590">
    <property type="entry name" value="GAF"/>
    <property type="match status" value="1"/>
</dbReference>
<dbReference type="SMART" id="SM00091">
    <property type="entry name" value="PAS"/>
    <property type="match status" value="1"/>
</dbReference>
<sequence length="732" mass="80245">MPESVNAKIEPREQCRLEALAAYRVLDTPPEDDLDRLVRLAVGLFNVPIAAIALIDSNRLFLKASAGLPAGEIGYERPGGRGVFDLAEPLIIPDLREQGLNHPFQHVEPAVAFCAAVPLDAPEGTQLGVFLLLDTRRRDDFDLARVDRLGELARLALERLEIRRLDAACRISRARLEFIARGSPDAVLTCDDTGRLVFWNAGAQRLFGLTDTQAPGLEFASLLEAPSAAVFLDQLQALRRVEAAHAYAQDKLLVVQRRTGNLLLEVNLSRWWEAGCPAYSIIARDVSARNRREARLLGMANFDALTELPNAAMFRRALSGLMGANQPFALLLLGMEGLKAINDERGARVGDAALRSIGHRLRLFFSDDAILARLAGAEFGIALQGETEPDRVAGLCRGLFDALAEPLVLDGVAVELGCCVGVAFHPADASEVEGLMGDADLALYEARRQGDDSCRFFVPQLREAVVRRKKLTTELRSAIELGQFELFYQPQVDLHTREVIGAEALLRWRHPVAGVLLPEHFLAVLETLPNMQQVGRWILTSACRQAAVWRRVFPRFRISVNLFPAQLHHEQLLHTVQQALNESGLPPQALVLEVTEHTVLKPNPRLSQALADLCHAGVGVAFDDYGTGYASLSLLKRLPVTRLKLDRAFVANVPGDLGDAAVIQAVLYLGGRFRLDVIAEGIENEAQARFLREHGCGAGQGNHYGEPVPAPEFATRFLGPGPRPELATPRSN</sequence>
<dbReference type="PROSITE" id="PS50883">
    <property type="entry name" value="EAL"/>
    <property type="match status" value="1"/>
</dbReference>
<organism evidence="4 5">
    <name type="scientific">Verticiella sediminum</name>
    <dbReference type="NCBI Taxonomy" id="1247510"/>
    <lineage>
        <taxon>Bacteria</taxon>
        <taxon>Pseudomonadati</taxon>
        <taxon>Pseudomonadota</taxon>
        <taxon>Betaproteobacteria</taxon>
        <taxon>Burkholderiales</taxon>
        <taxon>Alcaligenaceae</taxon>
        <taxon>Verticiella</taxon>
    </lineage>
</organism>
<dbReference type="SMART" id="SM00267">
    <property type="entry name" value="GGDEF"/>
    <property type="match status" value="1"/>
</dbReference>
<feature type="domain" description="PAS" evidence="1">
    <location>
        <begin position="172"/>
        <end position="216"/>
    </location>
</feature>
<dbReference type="PANTHER" id="PTHR44757">
    <property type="entry name" value="DIGUANYLATE CYCLASE DGCP"/>
    <property type="match status" value="1"/>
</dbReference>
<dbReference type="Proteomes" id="UP000318405">
    <property type="component" value="Unassembled WGS sequence"/>
</dbReference>
<dbReference type="InterPro" id="IPR035965">
    <property type="entry name" value="PAS-like_dom_sf"/>
</dbReference>
<reference evidence="4 5" key="1">
    <citation type="submission" date="2019-07" db="EMBL/GenBank/DDBJ databases">
        <title>Qingshengfaniella alkalisoli gen. nov., sp. nov., isolated from saline soil.</title>
        <authorList>
            <person name="Xu L."/>
            <person name="Huang X.-X."/>
            <person name="Sun J.-Q."/>
        </authorList>
    </citation>
    <scope>NUCLEOTIDE SEQUENCE [LARGE SCALE GENOMIC DNA]</scope>
    <source>
        <strain evidence="4 5">DSM 27279</strain>
    </source>
</reference>
<dbReference type="RefSeq" id="WP_143948178.1">
    <property type="nucleotide sequence ID" value="NZ_BAABMB010000002.1"/>
</dbReference>
<dbReference type="Gene3D" id="3.30.450.20">
    <property type="entry name" value="PAS domain"/>
    <property type="match status" value="1"/>
</dbReference>
<dbReference type="PROSITE" id="PS50887">
    <property type="entry name" value="GGDEF"/>
    <property type="match status" value="1"/>
</dbReference>
<dbReference type="Pfam" id="PF00563">
    <property type="entry name" value="EAL"/>
    <property type="match status" value="1"/>
</dbReference>
<feature type="domain" description="EAL" evidence="2">
    <location>
        <begin position="468"/>
        <end position="721"/>
    </location>
</feature>
<dbReference type="InterPro" id="IPR052155">
    <property type="entry name" value="Biofilm_reg_signaling"/>
</dbReference>
<protein>
    <submittedName>
        <fullName evidence="4">EAL domain-containing protein</fullName>
    </submittedName>
</protein>
<dbReference type="Pfam" id="PF00990">
    <property type="entry name" value="GGDEF"/>
    <property type="match status" value="1"/>
</dbReference>
<dbReference type="OrthoDB" id="9813903at2"/>
<dbReference type="InterPro" id="IPR003018">
    <property type="entry name" value="GAF"/>
</dbReference>
<dbReference type="Gene3D" id="3.30.450.40">
    <property type="match status" value="1"/>
</dbReference>
<gene>
    <name evidence="4" type="ORF">FOZ76_10545</name>
</gene>
<dbReference type="NCBIfam" id="TIGR00254">
    <property type="entry name" value="GGDEF"/>
    <property type="match status" value="1"/>
</dbReference>
<dbReference type="CDD" id="cd00130">
    <property type="entry name" value="PAS"/>
    <property type="match status" value="1"/>
</dbReference>
<dbReference type="InterPro" id="IPR043128">
    <property type="entry name" value="Rev_trsase/Diguanyl_cyclase"/>
</dbReference>
<dbReference type="PROSITE" id="PS50112">
    <property type="entry name" value="PAS"/>
    <property type="match status" value="1"/>
</dbReference>
<dbReference type="NCBIfam" id="TIGR00229">
    <property type="entry name" value="sensory_box"/>
    <property type="match status" value="1"/>
</dbReference>
<dbReference type="AlphaFoldDB" id="A0A556ASA0"/>
<dbReference type="InterPro" id="IPR035919">
    <property type="entry name" value="EAL_sf"/>
</dbReference>
<dbReference type="SUPFAM" id="SSF55781">
    <property type="entry name" value="GAF domain-like"/>
    <property type="match status" value="1"/>
</dbReference>
<evidence type="ECO:0000259" key="2">
    <source>
        <dbReference type="PROSITE" id="PS50883"/>
    </source>
</evidence>
<evidence type="ECO:0000313" key="5">
    <source>
        <dbReference type="Proteomes" id="UP000318405"/>
    </source>
</evidence>
<dbReference type="InterPro" id="IPR013656">
    <property type="entry name" value="PAS_4"/>
</dbReference>
<dbReference type="Gene3D" id="3.30.70.270">
    <property type="match status" value="1"/>
</dbReference>
<dbReference type="EMBL" id="VLTJ01000020">
    <property type="protein sequence ID" value="TSH95819.1"/>
    <property type="molecule type" value="Genomic_DNA"/>
</dbReference>
<dbReference type="SUPFAM" id="SSF55073">
    <property type="entry name" value="Nucleotide cyclase"/>
    <property type="match status" value="1"/>
</dbReference>
<keyword evidence="5" id="KW-1185">Reference proteome</keyword>
<comment type="caution">
    <text evidence="4">The sequence shown here is derived from an EMBL/GenBank/DDBJ whole genome shotgun (WGS) entry which is preliminary data.</text>
</comment>
<accession>A0A556ASA0</accession>
<dbReference type="PANTHER" id="PTHR44757:SF2">
    <property type="entry name" value="BIOFILM ARCHITECTURE MAINTENANCE PROTEIN MBAA"/>
    <property type="match status" value="1"/>
</dbReference>
<dbReference type="SUPFAM" id="SSF141868">
    <property type="entry name" value="EAL domain-like"/>
    <property type="match status" value="1"/>
</dbReference>
<dbReference type="CDD" id="cd01949">
    <property type="entry name" value="GGDEF"/>
    <property type="match status" value="1"/>
</dbReference>
<dbReference type="InterPro" id="IPR000160">
    <property type="entry name" value="GGDEF_dom"/>
</dbReference>
<evidence type="ECO:0000313" key="4">
    <source>
        <dbReference type="EMBL" id="TSH95819.1"/>
    </source>
</evidence>
<evidence type="ECO:0000259" key="1">
    <source>
        <dbReference type="PROSITE" id="PS50112"/>
    </source>
</evidence>
<dbReference type="Gene3D" id="3.20.20.450">
    <property type="entry name" value="EAL domain"/>
    <property type="match status" value="1"/>
</dbReference>
<name>A0A556ASA0_9BURK</name>